<dbReference type="PANTHER" id="PTHR42709">
    <property type="entry name" value="ALKALINE PHOSPHATASE LIKE PROTEIN"/>
    <property type="match status" value="1"/>
</dbReference>
<dbReference type="AlphaFoldDB" id="A0A2S9QHB6"/>
<accession>A0A2S9QHB6</accession>
<dbReference type="EMBL" id="PUEJ01000002">
    <property type="protein sequence ID" value="PRH88722.1"/>
    <property type="molecule type" value="Genomic_DNA"/>
</dbReference>
<keyword evidence="1" id="KW-0812">Transmembrane</keyword>
<reference evidence="2 3" key="1">
    <citation type="submission" date="2018-02" db="EMBL/GenBank/DDBJ databases">
        <title>Whole genome sequencing of endophytic bacterium.</title>
        <authorList>
            <person name="Eedara R."/>
            <person name="Podile A.R."/>
        </authorList>
    </citation>
    <scope>NUCLEOTIDE SEQUENCE [LARGE SCALE GENOMIC DNA]</scope>
    <source>
        <strain evidence="2 3">RP1T</strain>
    </source>
</reference>
<dbReference type="OrthoDB" id="9810270at2"/>
<sequence>MLRRFYDWMIRISESPRAVWALGIVSFAESSFFPFPPDVMLLPMAVAKPKKAWFYAAVCTATSVLGGVFGYMIGWLLYDTVGSWLIRAYGYEHGVEQFRCLYAQYGSWIILIKGLTPIPYKIVTITSGFAGYSLFWFVLLSLLTRGARFFILAGILNLLGERIRTFIEKNLTLVAIGFVVVLVGGFFVVEHLMPSSGTATCQ</sequence>
<protein>
    <submittedName>
        <fullName evidence="2">Cytochrome B</fullName>
    </submittedName>
</protein>
<evidence type="ECO:0000256" key="1">
    <source>
        <dbReference type="SAM" id="Phobius"/>
    </source>
</evidence>
<evidence type="ECO:0000313" key="3">
    <source>
        <dbReference type="Proteomes" id="UP000237682"/>
    </source>
</evidence>
<name>A0A2S9QHB6_9HYPH</name>
<dbReference type="RefSeq" id="WP_105861069.1">
    <property type="nucleotide sequence ID" value="NZ_PUEJ01000002.1"/>
</dbReference>
<feature type="transmembrane region" description="Helical" evidence="1">
    <location>
        <begin position="54"/>
        <end position="78"/>
    </location>
</feature>
<keyword evidence="1" id="KW-0472">Membrane</keyword>
<dbReference type="InterPro" id="IPR051311">
    <property type="entry name" value="DedA_domain"/>
</dbReference>
<dbReference type="Proteomes" id="UP000237682">
    <property type="component" value="Unassembled WGS sequence"/>
</dbReference>
<organism evidence="2 3">
    <name type="scientific">Labrys okinawensis</name>
    <dbReference type="NCBI Taxonomy" id="346911"/>
    <lineage>
        <taxon>Bacteria</taxon>
        <taxon>Pseudomonadati</taxon>
        <taxon>Pseudomonadota</taxon>
        <taxon>Alphaproteobacteria</taxon>
        <taxon>Hyphomicrobiales</taxon>
        <taxon>Xanthobacteraceae</taxon>
        <taxon>Labrys</taxon>
    </lineage>
</organism>
<evidence type="ECO:0000313" key="2">
    <source>
        <dbReference type="EMBL" id="PRH88722.1"/>
    </source>
</evidence>
<keyword evidence="3" id="KW-1185">Reference proteome</keyword>
<comment type="caution">
    <text evidence="2">The sequence shown here is derived from an EMBL/GenBank/DDBJ whole genome shotgun (WGS) entry which is preliminary data.</text>
</comment>
<keyword evidence="1" id="KW-1133">Transmembrane helix</keyword>
<dbReference type="PANTHER" id="PTHR42709:SF11">
    <property type="entry name" value="DEDA FAMILY PROTEIN"/>
    <property type="match status" value="1"/>
</dbReference>
<proteinExistence type="predicted"/>
<dbReference type="GO" id="GO:0005886">
    <property type="term" value="C:plasma membrane"/>
    <property type="evidence" value="ECO:0007669"/>
    <property type="project" value="TreeGrafter"/>
</dbReference>
<feature type="transmembrane region" description="Helical" evidence="1">
    <location>
        <begin position="171"/>
        <end position="189"/>
    </location>
</feature>
<gene>
    <name evidence="2" type="ORF">C5L14_05720</name>
</gene>